<feature type="binding site" evidence="13">
    <location>
        <position position="252"/>
    </location>
    <ligand>
        <name>sn-glycerol 3-phosphate</name>
        <dbReference type="ChEBI" id="CHEBI:57597"/>
    </ligand>
</feature>
<evidence type="ECO:0000256" key="6">
    <source>
        <dbReference type="ARBA" id="ARBA00023098"/>
    </source>
</evidence>
<comment type="similarity">
    <text evidence="1 13 17">Belongs to the NAD-dependent glycerol-3-phosphate dehydrogenase family.</text>
</comment>
<dbReference type="Proteomes" id="UP000184423">
    <property type="component" value="Unassembled WGS sequence"/>
</dbReference>
<dbReference type="NCBIfam" id="NF000942">
    <property type="entry name" value="PRK00094.1-4"/>
    <property type="match status" value="1"/>
</dbReference>
<evidence type="ECO:0000256" key="4">
    <source>
        <dbReference type="ARBA" id="ARBA00023002"/>
    </source>
</evidence>
<keyword evidence="5 13" id="KW-0520">NAD</keyword>
<comment type="pathway">
    <text evidence="13">Membrane lipid metabolism; glycerophospholipid metabolism.</text>
</comment>
<feature type="binding site" evidence="15">
    <location>
        <begin position="252"/>
        <end position="253"/>
    </location>
    <ligand>
        <name>substrate</name>
    </ligand>
</feature>
<proteinExistence type="inferred from homology"/>
<dbReference type="PRINTS" id="PR00077">
    <property type="entry name" value="GPDHDRGNASE"/>
</dbReference>
<dbReference type="Pfam" id="PF07479">
    <property type="entry name" value="NAD_Gly3P_dh_C"/>
    <property type="match status" value="1"/>
</dbReference>
<dbReference type="NCBIfam" id="NF000941">
    <property type="entry name" value="PRK00094.1-3"/>
    <property type="match status" value="1"/>
</dbReference>
<dbReference type="InterPro" id="IPR011128">
    <property type="entry name" value="G3P_DH_NAD-dep_N"/>
</dbReference>
<evidence type="ECO:0000256" key="5">
    <source>
        <dbReference type="ARBA" id="ARBA00023027"/>
    </source>
</evidence>
<feature type="domain" description="Glycerol-3-phosphate dehydrogenase NAD-dependent C-terminal" evidence="19">
    <location>
        <begin position="177"/>
        <end position="318"/>
    </location>
</feature>
<evidence type="ECO:0000256" key="9">
    <source>
        <dbReference type="ARBA" id="ARBA00052716"/>
    </source>
</evidence>
<evidence type="ECO:0000256" key="13">
    <source>
        <dbReference type="HAMAP-Rule" id="MF_00394"/>
    </source>
</evidence>
<evidence type="ECO:0000256" key="11">
    <source>
        <dbReference type="ARBA" id="ARBA00069372"/>
    </source>
</evidence>
<dbReference type="NCBIfam" id="NF000940">
    <property type="entry name" value="PRK00094.1-2"/>
    <property type="match status" value="1"/>
</dbReference>
<keyword evidence="2 13" id="KW-0444">Lipid biosynthesis</keyword>
<keyword evidence="13" id="KW-0963">Cytoplasm</keyword>
<dbReference type="GO" id="GO:0005829">
    <property type="term" value="C:cytosol"/>
    <property type="evidence" value="ECO:0007669"/>
    <property type="project" value="TreeGrafter"/>
</dbReference>
<evidence type="ECO:0000313" key="20">
    <source>
        <dbReference type="EMBL" id="SHE55443.1"/>
    </source>
</evidence>
<dbReference type="InterPro" id="IPR008927">
    <property type="entry name" value="6-PGluconate_DH-like_C_sf"/>
</dbReference>
<dbReference type="InterPro" id="IPR036291">
    <property type="entry name" value="NAD(P)-bd_dom_sf"/>
</dbReference>
<keyword evidence="13" id="KW-0547">Nucleotide-binding</keyword>
<dbReference type="PANTHER" id="PTHR11728:SF1">
    <property type="entry name" value="GLYCEROL-3-PHOSPHATE DEHYDROGENASE [NAD(+)] 2, CHLOROPLASTIC"/>
    <property type="match status" value="1"/>
</dbReference>
<dbReference type="FunFam" id="3.40.50.720:FF:000019">
    <property type="entry name" value="Glycerol-3-phosphate dehydrogenase [NAD(P)+]"/>
    <property type="match status" value="1"/>
</dbReference>
<evidence type="ECO:0000256" key="3">
    <source>
        <dbReference type="ARBA" id="ARBA00022857"/>
    </source>
</evidence>
<keyword evidence="4 13" id="KW-0560">Oxidoreductase</keyword>
<feature type="binding site" evidence="13">
    <location>
        <position position="188"/>
    </location>
    <ligand>
        <name>sn-glycerol 3-phosphate</name>
        <dbReference type="ChEBI" id="CHEBI:57597"/>
    </ligand>
</feature>
<evidence type="ECO:0000256" key="15">
    <source>
        <dbReference type="PIRSR" id="PIRSR000114-2"/>
    </source>
</evidence>
<name>A0A1M4UFR1_9CLOT</name>
<evidence type="ECO:0000256" key="12">
    <source>
        <dbReference type="ARBA" id="ARBA00080511"/>
    </source>
</evidence>
<dbReference type="SUPFAM" id="SSF51735">
    <property type="entry name" value="NAD(P)-binding Rossmann-fold domains"/>
    <property type="match status" value="1"/>
</dbReference>
<dbReference type="GO" id="GO:0141152">
    <property type="term" value="F:glycerol-3-phosphate dehydrogenase (NAD+) activity"/>
    <property type="evidence" value="ECO:0007669"/>
    <property type="project" value="RHEA"/>
</dbReference>
<evidence type="ECO:0000256" key="16">
    <source>
        <dbReference type="PIRSR" id="PIRSR000114-3"/>
    </source>
</evidence>
<keyword evidence="8 13" id="KW-1208">Phospholipid metabolism</keyword>
<feature type="binding site" evidence="13">
    <location>
        <position position="135"/>
    </location>
    <ligand>
        <name>sn-glycerol 3-phosphate</name>
        <dbReference type="ChEBI" id="CHEBI:57597"/>
    </ligand>
</feature>
<dbReference type="UniPathway" id="UPA00940"/>
<dbReference type="AlphaFoldDB" id="A0A1M4UFR1"/>
<dbReference type="PIRSF" id="PIRSF000114">
    <property type="entry name" value="Glycerol-3-P_dh"/>
    <property type="match status" value="1"/>
</dbReference>
<feature type="binding site" evidence="15">
    <location>
        <position position="105"/>
    </location>
    <ligand>
        <name>substrate</name>
    </ligand>
</feature>
<dbReference type="SUPFAM" id="SSF48179">
    <property type="entry name" value="6-phosphogluconate dehydrogenase C-terminal domain-like"/>
    <property type="match status" value="1"/>
</dbReference>
<evidence type="ECO:0000256" key="17">
    <source>
        <dbReference type="RuleBase" id="RU000437"/>
    </source>
</evidence>
<dbReference type="GO" id="GO:0046167">
    <property type="term" value="P:glycerol-3-phosphate biosynthetic process"/>
    <property type="evidence" value="ECO:0007669"/>
    <property type="project" value="UniProtKB-UniRule"/>
</dbReference>
<feature type="binding site" evidence="13">
    <location>
        <position position="105"/>
    </location>
    <ligand>
        <name>NADPH</name>
        <dbReference type="ChEBI" id="CHEBI:57783"/>
    </ligand>
</feature>
<feature type="binding site" evidence="13">
    <location>
        <position position="241"/>
    </location>
    <ligand>
        <name>sn-glycerol 3-phosphate</name>
        <dbReference type="ChEBI" id="CHEBI:57597"/>
    </ligand>
</feature>
<evidence type="ECO:0000256" key="7">
    <source>
        <dbReference type="ARBA" id="ARBA00023209"/>
    </source>
</evidence>
<dbReference type="GO" id="GO:0141153">
    <property type="term" value="F:glycerol-3-phosphate dehydrogenase (NADP+) activity"/>
    <property type="evidence" value="ECO:0007669"/>
    <property type="project" value="RHEA"/>
</dbReference>
<dbReference type="InterPro" id="IPR013328">
    <property type="entry name" value="6PGD_dom2"/>
</dbReference>
<dbReference type="HAMAP" id="MF_00394">
    <property type="entry name" value="NAD_Glyc3P_dehydrog"/>
    <property type="match status" value="1"/>
</dbReference>
<feature type="binding site" evidence="16">
    <location>
        <position position="137"/>
    </location>
    <ligand>
        <name>NAD(+)</name>
        <dbReference type="ChEBI" id="CHEBI:57540"/>
    </ligand>
</feature>
<feature type="binding site" evidence="13">
    <location>
        <position position="11"/>
    </location>
    <ligand>
        <name>NADPH</name>
        <dbReference type="ChEBI" id="CHEBI:57783"/>
    </ligand>
</feature>
<feature type="binding site" evidence="13">
    <location>
        <position position="251"/>
    </location>
    <ligand>
        <name>sn-glycerol 3-phosphate</name>
        <dbReference type="ChEBI" id="CHEBI:57597"/>
    </ligand>
</feature>
<comment type="function">
    <text evidence="13">Catalyzes the reduction of the glycolytic intermediate dihydroxyacetone phosphate (DHAP) to sn-glycerol 3-phosphate (G3P), the key precursor for phospholipid synthesis.</text>
</comment>
<evidence type="ECO:0000256" key="1">
    <source>
        <dbReference type="ARBA" id="ARBA00011009"/>
    </source>
</evidence>
<dbReference type="EMBL" id="FQVG01000007">
    <property type="protein sequence ID" value="SHE55443.1"/>
    <property type="molecule type" value="Genomic_DNA"/>
</dbReference>
<comment type="catalytic activity">
    <reaction evidence="9">
        <text>sn-glycerol 3-phosphate + NADP(+) = dihydroxyacetone phosphate + NADPH + H(+)</text>
        <dbReference type="Rhea" id="RHEA:11096"/>
        <dbReference type="ChEBI" id="CHEBI:15378"/>
        <dbReference type="ChEBI" id="CHEBI:57597"/>
        <dbReference type="ChEBI" id="CHEBI:57642"/>
        <dbReference type="ChEBI" id="CHEBI:57783"/>
        <dbReference type="ChEBI" id="CHEBI:58349"/>
        <dbReference type="EC" id="1.1.1.94"/>
    </reaction>
    <physiologicalReaction direction="right-to-left" evidence="9">
        <dbReference type="Rhea" id="RHEA:11098"/>
    </physiologicalReaction>
</comment>
<reference evidence="21" key="1">
    <citation type="submission" date="2016-11" db="EMBL/GenBank/DDBJ databases">
        <authorList>
            <person name="Varghese N."/>
            <person name="Submissions S."/>
        </authorList>
    </citation>
    <scope>NUCLEOTIDE SEQUENCE [LARGE SCALE GENOMIC DNA]</scope>
    <source>
        <strain evidence="21">DSM 10124</strain>
    </source>
</reference>
<dbReference type="FunFam" id="1.10.1040.10:FF:000001">
    <property type="entry name" value="Glycerol-3-phosphate dehydrogenase [NAD(P)+]"/>
    <property type="match status" value="1"/>
</dbReference>
<feature type="binding site" evidence="13">
    <location>
        <position position="48"/>
    </location>
    <ligand>
        <name>NADPH</name>
        <dbReference type="ChEBI" id="CHEBI:57783"/>
    </ligand>
</feature>
<evidence type="ECO:0000259" key="18">
    <source>
        <dbReference type="Pfam" id="PF01210"/>
    </source>
</evidence>
<comment type="catalytic activity">
    <reaction evidence="13">
        <text>sn-glycerol 3-phosphate + NAD(+) = dihydroxyacetone phosphate + NADH + H(+)</text>
        <dbReference type="Rhea" id="RHEA:11092"/>
        <dbReference type="ChEBI" id="CHEBI:15378"/>
        <dbReference type="ChEBI" id="CHEBI:57540"/>
        <dbReference type="ChEBI" id="CHEBI:57597"/>
        <dbReference type="ChEBI" id="CHEBI:57642"/>
        <dbReference type="ChEBI" id="CHEBI:57945"/>
        <dbReference type="EC" id="1.1.1.94"/>
    </reaction>
</comment>
<dbReference type="Gene3D" id="1.10.1040.10">
    <property type="entry name" value="N-(1-d-carboxylethyl)-l-norvaline Dehydrogenase, domain 2"/>
    <property type="match status" value="1"/>
</dbReference>
<evidence type="ECO:0000256" key="8">
    <source>
        <dbReference type="ARBA" id="ARBA00023264"/>
    </source>
</evidence>
<feature type="binding site" evidence="13">
    <location>
        <position position="105"/>
    </location>
    <ligand>
        <name>sn-glycerol 3-phosphate</name>
        <dbReference type="ChEBI" id="CHEBI:57597"/>
    </ligand>
</feature>
<dbReference type="Pfam" id="PF01210">
    <property type="entry name" value="NAD_Gly3P_dh_N"/>
    <property type="match status" value="1"/>
</dbReference>
<comment type="subcellular location">
    <subcellularLocation>
        <location evidence="13">Cytoplasm</location>
    </subcellularLocation>
</comment>
<evidence type="ECO:0000256" key="14">
    <source>
        <dbReference type="PIRSR" id="PIRSR000114-1"/>
    </source>
</evidence>
<dbReference type="GO" id="GO:0006650">
    <property type="term" value="P:glycerophospholipid metabolic process"/>
    <property type="evidence" value="ECO:0007669"/>
    <property type="project" value="UniProtKB-UniRule"/>
</dbReference>
<dbReference type="GO" id="GO:0051287">
    <property type="term" value="F:NAD binding"/>
    <property type="evidence" value="ECO:0007669"/>
    <property type="project" value="InterPro"/>
</dbReference>
<evidence type="ECO:0000259" key="19">
    <source>
        <dbReference type="Pfam" id="PF07479"/>
    </source>
</evidence>
<protein>
    <recommendedName>
        <fullName evidence="11 13">Glycerol-3-phosphate dehydrogenase [NAD(P)+]</fullName>
        <ecNumber evidence="10 13">1.1.1.94</ecNumber>
    </recommendedName>
    <alternativeName>
        <fullName evidence="13">NAD(P)(+)-dependent glycerol-3-phosphate dehydrogenase</fullName>
    </alternativeName>
    <alternativeName>
        <fullName evidence="12 13">NAD(P)H-dependent dihydroxyacetone-phosphate reductase</fullName>
    </alternativeName>
</protein>
<gene>
    <name evidence="13" type="primary">gpsA</name>
    <name evidence="20" type="ORF">SAMN02746091_00645</name>
</gene>
<dbReference type="GO" id="GO:0005975">
    <property type="term" value="P:carbohydrate metabolic process"/>
    <property type="evidence" value="ECO:0007669"/>
    <property type="project" value="InterPro"/>
</dbReference>
<accession>A0A1M4UFR1</accession>
<feature type="active site" description="Proton acceptor" evidence="13 14">
    <location>
        <position position="188"/>
    </location>
</feature>
<dbReference type="GO" id="GO:0046168">
    <property type="term" value="P:glycerol-3-phosphate catabolic process"/>
    <property type="evidence" value="ECO:0007669"/>
    <property type="project" value="InterPro"/>
</dbReference>
<dbReference type="PROSITE" id="PS00957">
    <property type="entry name" value="NAD_G3PDH"/>
    <property type="match status" value="1"/>
</dbReference>
<feature type="binding site" evidence="16">
    <location>
        <begin position="7"/>
        <end position="12"/>
    </location>
    <ligand>
        <name>NAD(+)</name>
        <dbReference type="ChEBI" id="CHEBI:57540"/>
    </ligand>
</feature>
<keyword evidence="7 13" id="KW-0594">Phospholipid biosynthesis</keyword>
<feature type="binding site" evidence="13">
    <location>
        <position position="276"/>
    </location>
    <ligand>
        <name>NADPH</name>
        <dbReference type="ChEBI" id="CHEBI:57783"/>
    </ligand>
</feature>
<feature type="binding site" evidence="13">
    <location>
        <position position="253"/>
    </location>
    <ligand>
        <name>sn-glycerol 3-phosphate</name>
        <dbReference type="ChEBI" id="CHEBI:57597"/>
    </ligand>
</feature>
<feature type="binding site" evidence="13">
    <location>
        <position position="137"/>
    </location>
    <ligand>
        <name>NADPH</name>
        <dbReference type="ChEBI" id="CHEBI:57783"/>
    </ligand>
</feature>
<feature type="binding site" evidence="13">
    <location>
        <position position="252"/>
    </location>
    <ligand>
        <name>NADPH</name>
        <dbReference type="ChEBI" id="CHEBI:57783"/>
    </ligand>
</feature>
<feature type="binding site" evidence="13">
    <location>
        <position position="133"/>
    </location>
    <ligand>
        <name>sn-glycerol 3-phosphate</name>
        <dbReference type="ChEBI" id="CHEBI:57597"/>
    </ligand>
</feature>
<evidence type="ECO:0000256" key="10">
    <source>
        <dbReference type="ARBA" id="ARBA00066687"/>
    </source>
</evidence>
<dbReference type="InterPro" id="IPR006168">
    <property type="entry name" value="G3P_DH_NAD-dep"/>
</dbReference>
<feature type="domain" description="Glycerol-3-phosphate dehydrogenase NAD-dependent N-terminal" evidence="18">
    <location>
        <begin position="2"/>
        <end position="157"/>
    </location>
</feature>
<sequence>MKIGILGAGSWGSAIAIHLAKKGYSVEVWDKNEDLLKEINNNHTNTKYLKNVEIPDGVKGVLELSECINDKEIIVFAVPSHALRIVCKQASSFLTEGQIIVSLVKGLENTTYKRMSEIIKEECPNNEVVVLSGPTHAEEVSVGIPTTIVAASENIESALYIQDVFMDSNFRVYTNTDVVGVEIGAAVKNIVALAAGISDGLGYGDNTKAALMTRGIAEITRLGVKLGANPMTFAGLAGIGDLIVTCTSMHSRNRRCGILLGQGMDLKSAMDSIGMVVEGVHATEAVYNLAKNVGVEMPIVNALYDVLFNNRNPREAVNELMTRDKKSELEIII</sequence>
<feature type="binding site" evidence="16">
    <location>
        <position position="252"/>
    </location>
    <ligand>
        <name>NAD(+)</name>
        <dbReference type="ChEBI" id="CHEBI:57540"/>
    </ligand>
</feature>
<organism evidence="20 21">
    <name type="scientific">Caloramator proteoclasticus DSM 10124</name>
    <dbReference type="NCBI Taxonomy" id="1121262"/>
    <lineage>
        <taxon>Bacteria</taxon>
        <taxon>Bacillati</taxon>
        <taxon>Bacillota</taxon>
        <taxon>Clostridia</taxon>
        <taxon>Eubacteriales</taxon>
        <taxon>Clostridiaceae</taxon>
        <taxon>Caloramator</taxon>
    </lineage>
</organism>
<dbReference type="RefSeq" id="WP_084106468.1">
    <property type="nucleotide sequence ID" value="NZ_FQVG01000007.1"/>
</dbReference>
<feature type="binding site" evidence="13">
    <location>
        <position position="10"/>
    </location>
    <ligand>
        <name>NADPH</name>
        <dbReference type="ChEBI" id="CHEBI:57783"/>
    </ligand>
</feature>
<comment type="caution">
    <text evidence="13">Lacks conserved residue(s) required for the propagation of feature annotation.</text>
</comment>
<dbReference type="Gene3D" id="3.40.50.720">
    <property type="entry name" value="NAD(P)-binding Rossmann-like Domain"/>
    <property type="match status" value="1"/>
</dbReference>
<feature type="binding site" evidence="13">
    <location>
        <position position="278"/>
    </location>
    <ligand>
        <name>NADPH</name>
        <dbReference type="ChEBI" id="CHEBI:57783"/>
    </ligand>
</feature>
<keyword evidence="21" id="KW-1185">Reference proteome</keyword>
<dbReference type="GO" id="GO:0008654">
    <property type="term" value="P:phospholipid biosynthetic process"/>
    <property type="evidence" value="ECO:0007669"/>
    <property type="project" value="UniProtKB-KW"/>
</dbReference>
<keyword evidence="6 13" id="KW-0443">Lipid metabolism</keyword>
<dbReference type="EC" id="1.1.1.94" evidence="10 13"/>
<evidence type="ECO:0000313" key="21">
    <source>
        <dbReference type="Proteomes" id="UP000184423"/>
    </source>
</evidence>
<feature type="binding site" evidence="13">
    <location>
        <position position="31"/>
    </location>
    <ligand>
        <name>NADPH</name>
        <dbReference type="ChEBI" id="CHEBI:57783"/>
    </ligand>
</feature>
<dbReference type="InterPro" id="IPR006109">
    <property type="entry name" value="G3P_DH_NAD-dep_C"/>
</dbReference>
<evidence type="ECO:0000256" key="2">
    <source>
        <dbReference type="ARBA" id="ARBA00022516"/>
    </source>
</evidence>
<dbReference type="PANTHER" id="PTHR11728">
    <property type="entry name" value="GLYCEROL-3-PHOSPHATE DEHYDROGENASE"/>
    <property type="match status" value="1"/>
</dbReference>
<keyword evidence="3 13" id="KW-0521">NADP</keyword>